<accession>A0AB35HM11</accession>
<dbReference type="RefSeq" id="WP_253209942.1">
    <property type="nucleotide sequence ID" value="NZ_JACABZ010000009.1"/>
</dbReference>
<organism evidence="1 2">
    <name type="scientific">Tetragenococcus halophilus</name>
    <name type="common">Pediococcus halophilus</name>
    <dbReference type="NCBI Taxonomy" id="51669"/>
    <lineage>
        <taxon>Bacteria</taxon>
        <taxon>Bacillati</taxon>
        <taxon>Bacillota</taxon>
        <taxon>Bacilli</taxon>
        <taxon>Lactobacillales</taxon>
        <taxon>Enterococcaceae</taxon>
        <taxon>Tetragenococcus</taxon>
    </lineage>
</organism>
<evidence type="ECO:0000313" key="1">
    <source>
        <dbReference type="EMBL" id="MCO8297294.1"/>
    </source>
</evidence>
<reference evidence="1" key="1">
    <citation type="submission" date="2020-06" db="EMBL/GenBank/DDBJ databases">
        <authorList>
            <person name="Link T."/>
            <person name="Ehrmann M."/>
        </authorList>
    </citation>
    <scope>NUCLEOTIDE SEQUENCE</scope>
    <source>
        <strain evidence="1">TMW 2.2257</strain>
    </source>
</reference>
<comment type="caution">
    <text evidence="1">The sequence shown here is derived from an EMBL/GenBank/DDBJ whole genome shotgun (WGS) entry which is preliminary data.</text>
</comment>
<dbReference type="Pfam" id="PF06854">
    <property type="entry name" value="Phage_Gp15"/>
    <property type="match status" value="1"/>
</dbReference>
<dbReference type="EMBL" id="JACACB010000004">
    <property type="protein sequence ID" value="MCO8297294.1"/>
    <property type="molecule type" value="Genomic_DNA"/>
</dbReference>
<evidence type="ECO:0008006" key="3">
    <source>
        <dbReference type="Google" id="ProtNLM"/>
    </source>
</evidence>
<reference evidence="1" key="2">
    <citation type="journal article" date="2021" name="BMC Microbiol.">
        <title>The diversity among the species Tetragenococcus halophilus including new isolates from a lupine seed fermentation.</title>
        <authorList>
            <person name="Link T."/>
            <person name="Vogel R.F."/>
            <person name="Ehrmann M.A."/>
        </authorList>
    </citation>
    <scope>NUCLEOTIDE SEQUENCE</scope>
    <source>
        <strain evidence="1">TMW 2.2257</strain>
    </source>
</reference>
<dbReference type="InterPro" id="IPR009660">
    <property type="entry name" value="Phage_A500_Gp15"/>
</dbReference>
<gene>
    <name evidence="1" type="ORF">HXW75_02270</name>
</gene>
<sequence length="210" mass="24669">MFSLVDDLEHTLLIDNKEYKFDMSFDVVLRFYELLEDDNLKGFEKVSLAFDMFYIDDPDKEFTYEQQSQAIEDIVDYLQQMPYGNEEPEYQSNTFSEPDKLYSYSQDAGAIYSSFLMDYGIDLMKERGRMHYLIFRSLLHGLSEKTLFERILSIRARPTTGLKDEQLTNLLDLKRYYALDSEKTVDQLDNQMGDIFSMLATKAQQGEEGK</sequence>
<dbReference type="AlphaFoldDB" id="A0AB35HM11"/>
<name>A0AB35HM11_TETHA</name>
<protein>
    <recommendedName>
        <fullName evidence="3">Bacteriophage Gp15 protein</fullName>
    </recommendedName>
</protein>
<dbReference type="Proteomes" id="UP001057280">
    <property type="component" value="Unassembled WGS sequence"/>
</dbReference>
<evidence type="ECO:0000313" key="2">
    <source>
        <dbReference type="Proteomes" id="UP001057280"/>
    </source>
</evidence>
<proteinExistence type="predicted"/>